<evidence type="ECO:0000259" key="15">
    <source>
        <dbReference type="Pfam" id="PF01180"/>
    </source>
</evidence>
<keyword evidence="8" id="KW-0285">Flavoprotein</keyword>
<comment type="function">
    <text evidence="2">Catalyzes the conversion of dihydroorotate to orotate with quinone as electron acceptor.</text>
</comment>
<comment type="cofactor">
    <cofactor evidence="1">
        <name>FMN</name>
        <dbReference type="ChEBI" id="CHEBI:58210"/>
    </cofactor>
</comment>
<evidence type="ECO:0000256" key="6">
    <source>
        <dbReference type="ARBA" id="ARBA00012791"/>
    </source>
</evidence>
<dbReference type="EC" id="1.3.5.2" evidence="6 14"/>
<dbReference type="InterPro" id="IPR013785">
    <property type="entry name" value="Aldolase_TIM"/>
</dbReference>
<evidence type="ECO:0000256" key="10">
    <source>
        <dbReference type="ARBA" id="ARBA00022975"/>
    </source>
</evidence>
<dbReference type="InterPro" id="IPR012135">
    <property type="entry name" value="Dihydroorotate_DH_1_2"/>
</dbReference>
<dbReference type="InterPro" id="IPR005719">
    <property type="entry name" value="Dihydroorotate_DH_2"/>
</dbReference>
<dbReference type="NCBIfam" id="TIGR01036">
    <property type="entry name" value="pyrD_sub2"/>
    <property type="match status" value="1"/>
</dbReference>
<dbReference type="PROSITE" id="PS00912">
    <property type="entry name" value="DHODEHASE_2"/>
    <property type="match status" value="1"/>
</dbReference>
<dbReference type="NCBIfam" id="NF003645">
    <property type="entry name" value="PRK05286.1-2"/>
    <property type="match status" value="1"/>
</dbReference>
<sequence>MSVIERAGLALLHRMDPERAHRIALSALGTGVMPLPGPVSSARLATRLAGLSLPNPVGLAAGFDKNAVALGPLARAGFGWIECGAATPRPQDGNEAPRLWRLSEDRAVINRFGFNNDGAPTIAGRLAARRKGGVPVGLNLGANKDSADRAQDFAAVLTACGPHVDFATVNVSSPNTESLRDLQGSAALAKLLAGVVAARDALEGRPAVFVKIAPDLSDREIEDIAGVAEASGIDGIVATNTTLKRDGLTSADKDRPGGLSGRPLMARSTEVLAKLYRATGGRIPLVGVGGISSAEDAFEKIRAGATAVQLYSALVYDGIGLAARIAEGLDRIAEREGLGSLSDAVGTGV</sequence>
<organism evidence="16 17">
    <name type="scientific">Tropicimonas omnivorans</name>
    <dbReference type="NCBI Taxonomy" id="3075590"/>
    <lineage>
        <taxon>Bacteria</taxon>
        <taxon>Pseudomonadati</taxon>
        <taxon>Pseudomonadota</taxon>
        <taxon>Alphaproteobacteria</taxon>
        <taxon>Rhodobacterales</taxon>
        <taxon>Roseobacteraceae</taxon>
        <taxon>Tropicimonas</taxon>
    </lineage>
</organism>
<evidence type="ECO:0000256" key="1">
    <source>
        <dbReference type="ARBA" id="ARBA00001917"/>
    </source>
</evidence>
<evidence type="ECO:0000256" key="2">
    <source>
        <dbReference type="ARBA" id="ARBA00003125"/>
    </source>
</evidence>
<evidence type="ECO:0000256" key="11">
    <source>
        <dbReference type="ARBA" id="ARBA00023002"/>
    </source>
</evidence>
<dbReference type="InterPro" id="IPR005720">
    <property type="entry name" value="Dihydroorotate_DH_cat"/>
</dbReference>
<evidence type="ECO:0000256" key="9">
    <source>
        <dbReference type="ARBA" id="ARBA00022643"/>
    </source>
</evidence>
<gene>
    <name evidence="16" type="ORF">RM543_07625</name>
</gene>
<dbReference type="RefSeq" id="WP_311690294.1">
    <property type="nucleotide sequence ID" value="NZ_JAVRHL010000002.1"/>
</dbReference>
<dbReference type="PANTHER" id="PTHR48109:SF4">
    <property type="entry name" value="DIHYDROOROTATE DEHYDROGENASE (QUINONE), MITOCHONDRIAL"/>
    <property type="match status" value="1"/>
</dbReference>
<keyword evidence="17" id="KW-1185">Reference proteome</keyword>
<evidence type="ECO:0000256" key="4">
    <source>
        <dbReference type="ARBA" id="ARBA00005161"/>
    </source>
</evidence>
<evidence type="ECO:0000313" key="16">
    <source>
        <dbReference type="EMBL" id="MDT0682549.1"/>
    </source>
</evidence>
<accession>A0ABU3DFS4</accession>
<evidence type="ECO:0000256" key="5">
    <source>
        <dbReference type="ARBA" id="ARBA00005359"/>
    </source>
</evidence>
<name>A0ABU3DFS4_9RHOB</name>
<evidence type="ECO:0000256" key="14">
    <source>
        <dbReference type="NCBIfam" id="TIGR01036"/>
    </source>
</evidence>
<dbReference type="Proteomes" id="UP001265259">
    <property type="component" value="Unassembled WGS sequence"/>
</dbReference>
<protein>
    <recommendedName>
        <fullName evidence="7 14">Dihydroorotate dehydrogenase (quinone)</fullName>
        <ecNumber evidence="6 14">1.3.5.2</ecNumber>
    </recommendedName>
</protein>
<comment type="catalytic activity">
    <reaction evidence="13">
        <text>(S)-dihydroorotate + a quinone = orotate + a quinol</text>
        <dbReference type="Rhea" id="RHEA:30187"/>
        <dbReference type="ChEBI" id="CHEBI:24646"/>
        <dbReference type="ChEBI" id="CHEBI:30839"/>
        <dbReference type="ChEBI" id="CHEBI:30864"/>
        <dbReference type="ChEBI" id="CHEBI:132124"/>
        <dbReference type="EC" id="1.3.5.2"/>
    </reaction>
</comment>
<keyword evidence="10" id="KW-0665">Pyrimidine biosynthesis</keyword>
<dbReference type="NCBIfam" id="NF003652">
    <property type="entry name" value="PRK05286.2-5"/>
    <property type="match status" value="1"/>
</dbReference>
<comment type="caution">
    <text evidence="16">The sequence shown here is derived from an EMBL/GenBank/DDBJ whole genome shotgun (WGS) entry which is preliminary data.</text>
</comment>
<dbReference type="InterPro" id="IPR050074">
    <property type="entry name" value="DHO_dehydrogenase"/>
</dbReference>
<evidence type="ECO:0000256" key="13">
    <source>
        <dbReference type="ARBA" id="ARBA00048639"/>
    </source>
</evidence>
<keyword evidence="11 16" id="KW-0560">Oxidoreductase</keyword>
<dbReference type="SUPFAM" id="SSF51395">
    <property type="entry name" value="FMN-linked oxidoreductases"/>
    <property type="match status" value="1"/>
</dbReference>
<evidence type="ECO:0000256" key="12">
    <source>
        <dbReference type="ARBA" id="ARBA00023136"/>
    </source>
</evidence>
<dbReference type="PANTHER" id="PTHR48109">
    <property type="entry name" value="DIHYDROOROTATE DEHYDROGENASE (QUINONE), MITOCHONDRIAL-RELATED"/>
    <property type="match status" value="1"/>
</dbReference>
<dbReference type="EMBL" id="JAVRHL010000002">
    <property type="protein sequence ID" value="MDT0682549.1"/>
    <property type="molecule type" value="Genomic_DNA"/>
</dbReference>
<dbReference type="CDD" id="cd04738">
    <property type="entry name" value="DHOD_2_like"/>
    <property type="match status" value="1"/>
</dbReference>
<comment type="pathway">
    <text evidence="4">Pyrimidine metabolism; UMP biosynthesis via de novo pathway; orotate from (S)-dihydroorotate (quinone route): step 1/1.</text>
</comment>
<keyword evidence="9" id="KW-0288">FMN</keyword>
<keyword evidence="12" id="KW-0472">Membrane</keyword>
<dbReference type="PROSITE" id="PS00911">
    <property type="entry name" value="DHODEHASE_1"/>
    <property type="match status" value="1"/>
</dbReference>
<reference evidence="16 17" key="1">
    <citation type="submission" date="2023-09" db="EMBL/GenBank/DDBJ databases">
        <authorList>
            <person name="Rey-Velasco X."/>
        </authorList>
    </citation>
    <scope>NUCLEOTIDE SEQUENCE [LARGE SCALE GENOMIC DNA]</scope>
    <source>
        <strain evidence="16 17">F158</strain>
    </source>
</reference>
<dbReference type="Pfam" id="PF01180">
    <property type="entry name" value="DHO_dh"/>
    <property type="match status" value="1"/>
</dbReference>
<evidence type="ECO:0000313" key="17">
    <source>
        <dbReference type="Proteomes" id="UP001265259"/>
    </source>
</evidence>
<evidence type="ECO:0000256" key="7">
    <source>
        <dbReference type="ARBA" id="ARBA00018366"/>
    </source>
</evidence>
<dbReference type="InterPro" id="IPR001295">
    <property type="entry name" value="Dihydroorotate_DH_CS"/>
</dbReference>
<evidence type="ECO:0000256" key="8">
    <source>
        <dbReference type="ARBA" id="ARBA00022630"/>
    </source>
</evidence>
<dbReference type="PIRSF" id="PIRSF000164">
    <property type="entry name" value="DHO_oxidase"/>
    <property type="match status" value="1"/>
</dbReference>
<dbReference type="GO" id="GO:0106430">
    <property type="term" value="F:dihydroorotate dehydrogenase (quinone) activity"/>
    <property type="evidence" value="ECO:0007669"/>
    <property type="project" value="UniProtKB-EC"/>
</dbReference>
<comment type="similarity">
    <text evidence="5">Belongs to the dihydroorotate dehydrogenase family. Type 2 subfamily.</text>
</comment>
<proteinExistence type="inferred from homology"/>
<dbReference type="Gene3D" id="3.20.20.70">
    <property type="entry name" value="Aldolase class I"/>
    <property type="match status" value="1"/>
</dbReference>
<feature type="domain" description="Dihydroorotate dehydrogenase catalytic" evidence="15">
    <location>
        <begin position="44"/>
        <end position="331"/>
    </location>
</feature>
<comment type="subcellular location">
    <subcellularLocation>
        <location evidence="3">Membrane</location>
    </subcellularLocation>
</comment>
<evidence type="ECO:0000256" key="3">
    <source>
        <dbReference type="ARBA" id="ARBA00004370"/>
    </source>
</evidence>